<dbReference type="GO" id="GO:0005509">
    <property type="term" value="F:calcium ion binding"/>
    <property type="evidence" value="ECO:0007669"/>
    <property type="project" value="InterPro"/>
</dbReference>
<reference evidence="3" key="1">
    <citation type="submission" date="2021-03" db="EMBL/GenBank/DDBJ databases">
        <authorList>
            <person name="Peeters C."/>
        </authorList>
    </citation>
    <scope>NUCLEOTIDE SEQUENCE</scope>
    <source>
        <strain evidence="3">LMG 31506</strain>
    </source>
</reference>
<name>A0A916IYN8_9BURK</name>
<evidence type="ECO:0000256" key="1">
    <source>
        <dbReference type="SAM" id="SignalP"/>
    </source>
</evidence>
<organism evidence="3 4">
    <name type="scientific">Cupriavidus yeoncheonensis</name>
    <dbReference type="NCBI Taxonomy" id="1462994"/>
    <lineage>
        <taxon>Bacteria</taxon>
        <taxon>Pseudomonadati</taxon>
        <taxon>Pseudomonadota</taxon>
        <taxon>Betaproteobacteria</taxon>
        <taxon>Burkholderiales</taxon>
        <taxon>Burkholderiaceae</taxon>
        <taxon>Cupriavidus</taxon>
    </lineage>
</organism>
<dbReference type="SUPFAM" id="SSF47473">
    <property type="entry name" value="EF-hand"/>
    <property type="match status" value="1"/>
</dbReference>
<dbReference type="Proteomes" id="UP000672934">
    <property type="component" value="Unassembled WGS sequence"/>
</dbReference>
<dbReference type="Pfam" id="PF13202">
    <property type="entry name" value="EF-hand_5"/>
    <property type="match status" value="1"/>
</dbReference>
<evidence type="ECO:0000313" key="4">
    <source>
        <dbReference type="Proteomes" id="UP000672934"/>
    </source>
</evidence>
<evidence type="ECO:0000259" key="2">
    <source>
        <dbReference type="PROSITE" id="PS50222"/>
    </source>
</evidence>
<accession>A0A916IYN8</accession>
<dbReference type="InterPro" id="IPR011992">
    <property type="entry name" value="EF-hand-dom_pair"/>
</dbReference>
<feature type="domain" description="EF-hand" evidence="2">
    <location>
        <begin position="45"/>
        <end position="80"/>
    </location>
</feature>
<dbReference type="PROSITE" id="PS50222">
    <property type="entry name" value="EF_HAND_2"/>
    <property type="match status" value="1"/>
</dbReference>
<feature type="chain" id="PRO_5036815714" description="EF-hand domain-containing protein" evidence="1">
    <location>
        <begin position="28"/>
        <end position="117"/>
    </location>
</feature>
<evidence type="ECO:0000313" key="3">
    <source>
        <dbReference type="EMBL" id="CAG2151621.1"/>
    </source>
</evidence>
<feature type="signal peptide" evidence="1">
    <location>
        <begin position="1"/>
        <end position="27"/>
    </location>
</feature>
<dbReference type="AlphaFoldDB" id="A0A916IYN8"/>
<gene>
    <name evidence="3" type="ORF">LMG31506_04463</name>
</gene>
<dbReference type="EMBL" id="CAJPUY010000017">
    <property type="protein sequence ID" value="CAG2151621.1"/>
    <property type="molecule type" value="Genomic_DNA"/>
</dbReference>
<keyword evidence="1" id="KW-0732">Signal</keyword>
<dbReference type="InterPro" id="IPR002048">
    <property type="entry name" value="EF_hand_dom"/>
</dbReference>
<proteinExistence type="predicted"/>
<sequence>MKTNKMQHPLAVAVALLGLLSASLAGAQAPASAAGAPPAPMTAKEAKQMYAEKFAAADANHDGKLTRDEAQAGMPDVYSHFDEIDRKKKGYVTKKQIGQWYGLRFKEKQARQLEKPI</sequence>
<comment type="caution">
    <text evidence="3">The sequence shown here is derived from an EMBL/GenBank/DDBJ whole genome shotgun (WGS) entry which is preliminary data.</text>
</comment>
<keyword evidence="4" id="KW-1185">Reference proteome</keyword>
<protein>
    <recommendedName>
        <fullName evidence="2">EF-hand domain-containing protein</fullName>
    </recommendedName>
</protein>
<dbReference type="Gene3D" id="1.10.238.10">
    <property type="entry name" value="EF-hand"/>
    <property type="match status" value="1"/>
</dbReference>